<evidence type="ECO:0000256" key="2">
    <source>
        <dbReference type="ARBA" id="ARBA00023155"/>
    </source>
</evidence>
<evidence type="ECO:0000256" key="3">
    <source>
        <dbReference type="ARBA" id="ARBA00023242"/>
    </source>
</evidence>
<dbReference type="AlphaFoldDB" id="A0A284RY22"/>
<protein>
    <recommendedName>
        <fullName evidence="7">Homeobox domain-containing protein</fullName>
    </recommendedName>
</protein>
<feature type="region of interest" description="Disordered" evidence="6">
    <location>
        <begin position="197"/>
        <end position="237"/>
    </location>
</feature>
<dbReference type="InterPro" id="IPR050460">
    <property type="entry name" value="Distal-less_Homeobox_TF"/>
</dbReference>
<dbReference type="GO" id="GO:0005634">
    <property type="term" value="C:nucleus"/>
    <property type="evidence" value="ECO:0007669"/>
    <property type="project" value="UniProtKB-SubCell"/>
</dbReference>
<feature type="domain" description="Homeobox" evidence="7">
    <location>
        <begin position="28"/>
        <end position="88"/>
    </location>
</feature>
<feature type="region of interest" description="Disordered" evidence="6">
    <location>
        <begin position="1"/>
        <end position="36"/>
    </location>
</feature>
<comment type="subcellular location">
    <subcellularLocation>
        <location evidence="4 5">Nucleus</location>
    </subcellularLocation>
</comment>
<evidence type="ECO:0000256" key="4">
    <source>
        <dbReference type="PROSITE-ProRule" id="PRU00108"/>
    </source>
</evidence>
<feature type="compositionally biased region" description="Polar residues" evidence="6">
    <location>
        <begin position="8"/>
        <end position="17"/>
    </location>
</feature>
<dbReference type="SUPFAM" id="SSF46689">
    <property type="entry name" value="Homeodomain-like"/>
    <property type="match status" value="1"/>
</dbReference>
<dbReference type="PROSITE" id="PS50071">
    <property type="entry name" value="HOMEOBOX_2"/>
    <property type="match status" value="1"/>
</dbReference>
<dbReference type="InterPro" id="IPR001356">
    <property type="entry name" value="HD"/>
</dbReference>
<evidence type="ECO:0000259" key="7">
    <source>
        <dbReference type="PROSITE" id="PS50071"/>
    </source>
</evidence>
<feature type="DNA-binding region" description="Homeobox" evidence="4">
    <location>
        <begin position="30"/>
        <end position="89"/>
    </location>
</feature>
<feature type="compositionally biased region" description="Basic and acidic residues" evidence="6">
    <location>
        <begin position="127"/>
        <end position="139"/>
    </location>
</feature>
<accession>A0A284RY22</accession>
<dbReference type="InterPro" id="IPR009057">
    <property type="entry name" value="Homeodomain-like_sf"/>
</dbReference>
<feature type="compositionally biased region" description="Acidic residues" evidence="6">
    <location>
        <begin position="204"/>
        <end position="214"/>
    </location>
</feature>
<feature type="compositionally biased region" description="Pro residues" evidence="6">
    <location>
        <begin position="160"/>
        <end position="169"/>
    </location>
</feature>
<evidence type="ECO:0000256" key="1">
    <source>
        <dbReference type="ARBA" id="ARBA00023125"/>
    </source>
</evidence>
<dbReference type="Pfam" id="PF00046">
    <property type="entry name" value="Homeodomain"/>
    <property type="match status" value="1"/>
</dbReference>
<sequence>MPLISPALSRTSSTTSVESDDAGSNTSTRSRRTRKRFTSVQLMMLENLFHQTSHPSREQRDGVAKAGAMELKSVTIWFQNKRQMERKGSLNSIPSPCDTTVDAAPKPKPKPKSKPKPYASQLTARPSLDHIASRSERHHTPSTPSRKQDRNASLWDNMPSSPPAPPTSPPEKEYVAFGKLTRRHTLEWACARRRMAEKERGAVDDGDETDDATDEVITPPRVWSANEPRCTKGPGGSIAVRRHAEPDDDMLRAALALCRLGRTA</sequence>
<proteinExistence type="predicted"/>
<feature type="region of interest" description="Disordered" evidence="6">
    <location>
        <begin position="86"/>
        <end position="172"/>
    </location>
</feature>
<dbReference type="EMBL" id="FUEG01000020">
    <property type="protein sequence ID" value="SJL13650.1"/>
    <property type="molecule type" value="Genomic_DNA"/>
</dbReference>
<evidence type="ECO:0000313" key="9">
    <source>
        <dbReference type="Proteomes" id="UP000219338"/>
    </source>
</evidence>
<evidence type="ECO:0000256" key="6">
    <source>
        <dbReference type="SAM" id="MobiDB-lite"/>
    </source>
</evidence>
<dbReference type="CDD" id="cd00086">
    <property type="entry name" value="homeodomain"/>
    <property type="match status" value="1"/>
</dbReference>
<keyword evidence="9" id="KW-1185">Reference proteome</keyword>
<dbReference type="Gene3D" id="1.10.10.60">
    <property type="entry name" value="Homeodomain-like"/>
    <property type="match status" value="1"/>
</dbReference>
<evidence type="ECO:0000313" key="8">
    <source>
        <dbReference type="EMBL" id="SJL13650.1"/>
    </source>
</evidence>
<evidence type="ECO:0000256" key="5">
    <source>
        <dbReference type="RuleBase" id="RU000682"/>
    </source>
</evidence>
<name>A0A284RY22_ARMOS</name>
<keyword evidence="1 4" id="KW-0238">DNA-binding</keyword>
<gene>
    <name evidence="8" type="ORF">ARMOST_17097</name>
</gene>
<reference evidence="9" key="1">
    <citation type="journal article" date="2017" name="Nat. Ecol. Evol.">
        <title>Genome expansion and lineage-specific genetic innovations in the forest pathogenic fungi Armillaria.</title>
        <authorList>
            <person name="Sipos G."/>
            <person name="Prasanna A.N."/>
            <person name="Walter M.C."/>
            <person name="O'Connor E."/>
            <person name="Balint B."/>
            <person name="Krizsan K."/>
            <person name="Kiss B."/>
            <person name="Hess J."/>
            <person name="Varga T."/>
            <person name="Slot J."/>
            <person name="Riley R."/>
            <person name="Boka B."/>
            <person name="Rigling D."/>
            <person name="Barry K."/>
            <person name="Lee J."/>
            <person name="Mihaltcheva S."/>
            <person name="LaButti K."/>
            <person name="Lipzen A."/>
            <person name="Waldron R."/>
            <person name="Moloney N.M."/>
            <person name="Sperisen C."/>
            <person name="Kredics L."/>
            <person name="Vagvoelgyi C."/>
            <person name="Patrignani A."/>
            <person name="Fitzpatrick D."/>
            <person name="Nagy I."/>
            <person name="Doyle S."/>
            <person name="Anderson J.B."/>
            <person name="Grigoriev I.V."/>
            <person name="Gueldener U."/>
            <person name="Muensterkoetter M."/>
            <person name="Nagy L.G."/>
        </authorList>
    </citation>
    <scope>NUCLEOTIDE SEQUENCE [LARGE SCALE GENOMIC DNA]</scope>
    <source>
        <strain evidence="9">C18/9</strain>
    </source>
</reference>
<dbReference type="GO" id="GO:0000978">
    <property type="term" value="F:RNA polymerase II cis-regulatory region sequence-specific DNA binding"/>
    <property type="evidence" value="ECO:0007669"/>
    <property type="project" value="TreeGrafter"/>
</dbReference>
<feature type="compositionally biased region" description="Polar residues" evidence="6">
    <location>
        <begin position="89"/>
        <end position="98"/>
    </location>
</feature>
<dbReference type="PANTHER" id="PTHR24327:SF41">
    <property type="entry name" value="BRAIN-SPECIFIC HOMEOBOX PROTEIN"/>
    <property type="match status" value="1"/>
</dbReference>
<dbReference type="OMA" id="MMLENLF"/>
<organism evidence="8 9">
    <name type="scientific">Armillaria ostoyae</name>
    <name type="common">Armillaria root rot fungus</name>
    <dbReference type="NCBI Taxonomy" id="47428"/>
    <lineage>
        <taxon>Eukaryota</taxon>
        <taxon>Fungi</taxon>
        <taxon>Dikarya</taxon>
        <taxon>Basidiomycota</taxon>
        <taxon>Agaricomycotina</taxon>
        <taxon>Agaricomycetes</taxon>
        <taxon>Agaricomycetidae</taxon>
        <taxon>Agaricales</taxon>
        <taxon>Marasmiineae</taxon>
        <taxon>Physalacriaceae</taxon>
        <taxon>Armillaria</taxon>
    </lineage>
</organism>
<dbReference type="Proteomes" id="UP000219338">
    <property type="component" value="Unassembled WGS sequence"/>
</dbReference>
<keyword evidence="3 4" id="KW-0539">Nucleus</keyword>
<dbReference type="OrthoDB" id="6159439at2759"/>
<dbReference type="GO" id="GO:0000981">
    <property type="term" value="F:DNA-binding transcription factor activity, RNA polymerase II-specific"/>
    <property type="evidence" value="ECO:0007669"/>
    <property type="project" value="TreeGrafter"/>
</dbReference>
<dbReference type="PANTHER" id="PTHR24327">
    <property type="entry name" value="HOMEOBOX PROTEIN"/>
    <property type="match status" value="1"/>
</dbReference>
<dbReference type="SMART" id="SM00389">
    <property type="entry name" value="HOX"/>
    <property type="match status" value="1"/>
</dbReference>
<keyword evidence="2 4" id="KW-0371">Homeobox</keyword>